<dbReference type="EMBL" id="KZ678498">
    <property type="protein sequence ID" value="PSR81607.1"/>
    <property type="molecule type" value="Genomic_DNA"/>
</dbReference>
<accession>A0A2T3A2D9</accession>
<evidence type="ECO:0000313" key="3">
    <source>
        <dbReference type="Proteomes" id="UP000241462"/>
    </source>
</evidence>
<dbReference type="OrthoDB" id="5410926at2759"/>
<feature type="chain" id="PRO_5015468323" description="GPI anchored protein" evidence="1">
    <location>
        <begin position="22"/>
        <end position="263"/>
    </location>
</feature>
<dbReference type="Proteomes" id="UP000241462">
    <property type="component" value="Unassembled WGS sequence"/>
</dbReference>
<dbReference type="InParanoid" id="A0A2T3A2D9"/>
<feature type="signal peptide" evidence="1">
    <location>
        <begin position="1"/>
        <end position="21"/>
    </location>
</feature>
<evidence type="ECO:0000256" key="1">
    <source>
        <dbReference type="SAM" id="SignalP"/>
    </source>
</evidence>
<keyword evidence="1" id="KW-0732">Signal</keyword>
<dbReference type="AlphaFoldDB" id="A0A2T3A2D9"/>
<evidence type="ECO:0000313" key="2">
    <source>
        <dbReference type="EMBL" id="PSR81607.1"/>
    </source>
</evidence>
<evidence type="ECO:0008006" key="4">
    <source>
        <dbReference type="Google" id="ProtNLM"/>
    </source>
</evidence>
<keyword evidence="3" id="KW-1185">Reference proteome</keyword>
<reference evidence="2 3" key="1">
    <citation type="journal article" date="2018" name="Mycol. Prog.">
        <title>Coniella lustricola, a new species from submerged detritus.</title>
        <authorList>
            <person name="Raudabaugh D.B."/>
            <person name="Iturriaga T."/>
            <person name="Carver A."/>
            <person name="Mondo S."/>
            <person name="Pangilinan J."/>
            <person name="Lipzen A."/>
            <person name="He G."/>
            <person name="Amirebrahimi M."/>
            <person name="Grigoriev I.V."/>
            <person name="Miller A.N."/>
        </authorList>
    </citation>
    <scope>NUCLEOTIDE SEQUENCE [LARGE SCALE GENOMIC DNA]</scope>
    <source>
        <strain evidence="2 3">B22-T-1</strain>
    </source>
</reference>
<dbReference type="PANTHER" id="PTHR39599:SF1">
    <property type="entry name" value="GPI-ANCHORED PROTEIN (EUROFUNG)"/>
    <property type="match status" value="1"/>
</dbReference>
<sequence length="263" mass="25526">MGYASLQAAIILLFLLVSVLAKSNSNPQHFEPAQTATPVRRYRAAGTPAEALFARATDGCNAGTYSCSSAGSIFSDICCASGQACTLDASSSPACCPSGDVCTGTAPSSYRAPSATSTAPISYVANGYFSFPYIATSFSNTAACSSALSACSRNYAACTVELEGNTAGGGGGGVTVVVGGSTTVTNSAGVTYATSVATSVCSSLSSVGCFGIQDAYCTAGATAGFIVGTANAAAGGPRPTGLCGVAVVVGVAAGVGMGLMVGT</sequence>
<gene>
    <name evidence="2" type="ORF">BD289DRAFT_462057</name>
</gene>
<protein>
    <recommendedName>
        <fullName evidence="4">GPI anchored protein</fullName>
    </recommendedName>
</protein>
<proteinExistence type="predicted"/>
<organism evidence="2 3">
    <name type="scientific">Coniella lustricola</name>
    <dbReference type="NCBI Taxonomy" id="2025994"/>
    <lineage>
        <taxon>Eukaryota</taxon>
        <taxon>Fungi</taxon>
        <taxon>Dikarya</taxon>
        <taxon>Ascomycota</taxon>
        <taxon>Pezizomycotina</taxon>
        <taxon>Sordariomycetes</taxon>
        <taxon>Sordariomycetidae</taxon>
        <taxon>Diaporthales</taxon>
        <taxon>Schizoparmaceae</taxon>
        <taxon>Coniella</taxon>
    </lineage>
</organism>
<dbReference type="PANTHER" id="PTHR39599">
    <property type="entry name" value="GPI-ANCHORED PROTEIN (EUROFUNG)-RELATED-RELATED"/>
    <property type="match status" value="1"/>
</dbReference>
<name>A0A2T3A2D9_9PEZI</name>